<dbReference type="Pfam" id="PF14690">
    <property type="entry name" value="Zn_ribbon_ISL3"/>
    <property type="match status" value="1"/>
</dbReference>
<evidence type="ECO:0000313" key="3">
    <source>
        <dbReference type="Proteomes" id="UP000191901"/>
    </source>
</evidence>
<proteinExistence type="predicted"/>
<dbReference type="Proteomes" id="UP000191901">
    <property type="component" value="Chromosome"/>
</dbReference>
<dbReference type="AlphaFoldDB" id="A0A1Z3HPC6"/>
<dbReference type="EMBL" id="CP021983">
    <property type="protein sequence ID" value="ASC72153.1"/>
    <property type="molecule type" value="Genomic_DNA"/>
</dbReference>
<evidence type="ECO:0000313" key="2">
    <source>
        <dbReference type="EMBL" id="ASC72153.1"/>
    </source>
</evidence>
<evidence type="ECO:0000259" key="1">
    <source>
        <dbReference type="Pfam" id="PF14690"/>
    </source>
</evidence>
<sequence length="140" mass="16153">MQPLLTKLLNLPGVEVEDYYDLGDQLILDVEAQTDRATCPRCHQDSHHVHQNHPYLVRDLSISDRTVLLRVNRRQFKCLTFGKPFSEPLNFVGKRRKHTDRFCKAMVQQLIHSDAHNVAMNNGLTDEEVASIVKYIAKKT</sequence>
<reference evidence="2 3" key="1">
    <citation type="journal article" date="2016" name="Biochim. Biophys. Acta">
        <title>Characterization of red-shifted phycobilisomes isolated from the chlorophyll f-containing cyanobacterium Halomicronema hongdechloris.</title>
        <authorList>
            <person name="Li Y."/>
            <person name="Lin Y."/>
            <person name="Garvey C.J."/>
            <person name="Birch D."/>
            <person name="Corkery R.W."/>
            <person name="Loughlin P.C."/>
            <person name="Scheer H."/>
            <person name="Willows R.D."/>
            <person name="Chen M."/>
        </authorList>
    </citation>
    <scope>NUCLEOTIDE SEQUENCE [LARGE SCALE GENOMIC DNA]</scope>
    <source>
        <strain evidence="2 3">C2206</strain>
    </source>
</reference>
<dbReference type="RefSeq" id="WP_080807030.1">
    <property type="nucleotide sequence ID" value="NZ_CP021983.2"/>
</dbReference>
<dbReference type="KEGG" id="hhg:XM38_031070"/>
<feature type="domain" description="Transposase IS204/IS1001/IS1096/IS1165 zinc-finger" evidence="1">
    <location>
        <begin position="36"/>
        <end position="78"/>
    </location>
</feature>
<dbReference type="OrthoDB" id="510970at2"/>
<protein>
    <recommendedName>
        <fullName evidence="1">Transposase IS204/IS1001/IS1096/IS1165 zinc-finger domain-containing protein</fullName>
    </recommendedName>
</protein>
<dbReference type="InterPro" id="IPR047951">
    <property type="entry name" value="Transpos_ISL3"/>
</dbReference>
<organism evidence="2 3">
    <name type="scientific">Halomicronema hongdechloris C2206</name>
    <dbReference type="NCBI Taxonomy" id="1641165"/>
    <lineage>
        <taxon>Bacteria</taxon>
        <taxon>Bacillati</taxon>
        <taxon>Cyanobacteriota</taxon>
        <taxon>Cyanophyceae</taxon>
        <taxon>Nodosilineales</taxon>
        <taxon>Nodosilineaceae</taxon>
        <taxon>Halomicronema</taxon>
    </lineage>
</organism>
<dbReference type="InterPro" id="IPR029261">
    <property type="entry name" value="Transposase_Znf"/>
</dbReference>
<accession>A0A1Z3HPC6</accession>
<dbReference type="PANTHER" id="PTHR33498:SF1">
    <property type="entry name" value="TRANSPOSASE FOR INSERTION SEQUENCE ELEMENT IS1557"/>
    <property type="match status" value="1"/>
</dbReference>
<dbReference type="PANTHER" id="PTHR33498">
    <property type="entry name" value="TRANSPOSASE FOR INSERTION SEQUENCE ELEMENT IS1557"/>
    <property type="match status" value="1"/>
</dbReference>
<keyword evidence="3" id="KW-1185">Reference proteome</keyword>
<gene>
    <name evidence="2" type="ORF">XM38_031070</name>
</gene>
<name>A0A1Z3HPC6_9CYAN</name>